<sequence>MFLAFLAACRYDYAEHTQPNGEHSRSATGQKRNEGSNDTSTTAPDPVTNRYQMIESIGIMPPRYVRMFFPESIVSAMTDMDFERLIVELRDGRVHMKTQVQVTLSVGARTFFRKVAMQPSLSEEGVRGEVVRMADHGENESEREVR</sequence>
<evidence type="ECO:0000256" key="1">
    <source>
        <dbReference type="SAM" id="MobiDB-lite"/>
    </source>
</evidence>
<dbReference type="VEuPathDB" id="CryptoDB:Cvel_14446"/>
<dbReference type="EMBL" id="CDMZ01000031">
    <property type="protein sequence ID" value="CEM04917.1"/>
    <property type="molecule type" value="Genomic_DNA"/>
</dbReference>
<reference evidence="2" key="1">
    <citation type="submission" date="2014-11" db="EMBL/GenBank/DDBJ databases">
        <authorList>
            <person name="Otto D Thomas"/>
            <person name="Naeem Raeece"/>
        </authorList>
    </citation>
    <scope>NUCLEOTIDE SEQUENCE</scope>
</reference>
<dbReference type="AlphaFoldDB" id="A0A0G4F0K9"/>
<evidence type="ECO:0000313" key="2">
    <source>
        <dbReference type="EMBL" id="CEM04917.1"/>
    </source>
</evidence>
<feature type="compositionally biased region" description="Polar residues" evidence="1">
    <location>
        <begin position="17"/>
        <end position="43"/>
    </location>
</feature>
<accession>A0A0G4F0K9</accession>
<feature type="region of interest" description="Disordered" evidence="1">
    <location>
        <begin position="17"/>
        <end position="47"/>
    </location>
</feature>
<protein>
    <submittedName>
        <fullName evidence="2">Uncharacterized protein</fullName>
    </submittedName>
</protein>
<organism evidence="2">
    <name type="scientific">Chromera velia CCMP2878</name>
    <dbReference type="NCBI Taxonomy" id="1169474"/>
    <lineage>
        <taxon>Eukaryota</taxon>
        <taxon>Sar</taxon>
        <taxon>Alveolata</taxon>
        <taxon>Colpodellida</taxon>
        <taxon>Chromeraceae</taxon>
        <taxon>Chromera</taxon>
    </lineage>
</organism>
<proteinExistence type="predicted"/>
<gene>
    <name evidence="2" type="ORF">Cvel_14446</name>
</gene>
<name>A0A0G4F0K9_9ALVE</name>